<feature type="transmembrane region" description="Helical" evidence="1">
    <location>
        <begin position="112"/>
        <end position="133"/>
    </location>
</feature>
<evidence type="ECO:0000313" key="2">
    <source>
        <dbReference type="EMBL" id="ORW26151.1"/>
    </source>
</evidence>
<dbReference type="EMBL" id="LQPJ01000089">
    <property type="protein sequence ID" value="ORW26151.1"/>
    <property type="molecule type" value="Genomic_DNA"/>
</dbReference>
<dbReference type="InterPro" id="IPR009781">
    <property type="entry name" value="DUF1345"/>
</dbReference>
<dbReference type="STRING" id="153971.AWC19_05160"/>
<reference evidence="2 3" key="1">
    <citation type="submission" date="2016-01" db="EMBL/GenBank/DDBJ databases">
        <title>The new phylogeny of the genus Mycobacterium.</title>
        <authorList>
            <person name="Tarcisio F."/>
            <person name="Conor M."/>
            <person name="Antonella G."/>
            <person name="Elisabetta G."/>
            <person name="Giulia F.S."/>
            <person name="Sara T."/>
            <person name="Anna F."/>
            <person name="Clotilde B."/>
            <person name="Roberto B."/>
            <person name="Veronica D.S."/>
            <person name="Fabio R."/>
            <person name="Monica P."/>
            <person name="Olivier J."/>
            <person name="Enrico T."/>
            <person name="Nicola S."/>
        </authorList>
    </citation>
    <scope>NUCLEOTIDE SEQUENCE [LARGE SCALE GENOMIC DNA]</scope>
    <source>
        <strain evidence="2 3">DSM 44572</strain>
    </source>
</reference>
<protein>
    <recommendedName>
        <fullName evidence="4">DUF1345 domain-containing protein</fullName>
    </recommendedName>
</protein>
<organism evidence="2 3">
    <name type="scientific">Mycobacterium palustre</name>
    <dbReference type="NCBI Taxonomy" id="153971"/>
    <lineage>
        <taxon>Bacteria</taxon>
        <taxon>Bacillati</taxon>
        <taxon>Actinomycetota</taxon>
        <taxon>Actinomycetes</taxon>
        <taxon>Mycobacteriales</taxon>
        <taxon>Mycobacteriaceae</taxon>
        <taxon>Mycobacterium</taxon>
        <taxon>Mycobacterium simiae complex</taxon>
    </lineage>
</organism>
<evidence type="ECO:0008006" key="4">
    <source>
        <dbReference type="Google" id="ProtNLM"/>
    </source>
</evidence>
<keyword evidence="1" id="KW-0812">Transmembrane</keyword>
<comment type="caution">
    <text evidence="2">The sequence shown here is derived from an EMBL/GenBank/DDBJ whole genome shotgun (WGS) entry which is preliminary data.</text>
</comment>
<keyword evidence="3" id="KW-1185">Reference proteome</keyword>
<name>A0A1X1ZST6_9MYCO</name>
<gene>
    <name evidence="2" type="ORF">AWC19_05160</name>
</gene>
<evidence type="ECO:0000256" key="1">
    <source>
        <dbReference type="SAM" id="Phobius"/>
    </source>
</evidence>
<dbReference type="Pfam" id="PF07077">
    <property type="entry name" value="DUF1345"/>
    <property type="match status" value="1"/>
</dbReference>
<accession>A0A1X1ZST6</accession>
<proteinExistence type="predicted"/>
<feature type="transmembrane region" description="Helical" evidence="1">
    <location>
        <begin position="45"/>
        <end position="72"/>
    </location>
</feature>
<sequence>MRIPSILRQGQSRTVHIGIAAVVGASAGIVVGTTAGWQYAPAAGWIATAAVYLIWTWTSIGNMTAAAIEAVVQQRRPSRGPADTIIVIASVASLGGVAYLLIAGTAKGPDASIAAVVGFLSVIASWLVVHAVYTLRYAILYYTYPVGGIDFNEDEKPTFADFAHLAFTVAVTYGVTDTVVKSRPIRKSVLQHGMVSYLFGTVILAITVQVITTLSGM</sequence>
<feature type="transmembrane region" description="Helical" evidence="1">
    <location>
        <begin position="15"/>
        <end position="39"/>
    </location>
</feature>
<dbReference type="RefSeq" id="WP_085077813.1">
    <property type="nucleotide sequence ID" value="NZ_JACKRZ010000139.1"/>
</dbReference>
<dbReference type="OrthoDB" id="64737at2"/>
<evidence type="ECO:0000313" key="3">
    <source>
        <dbReference type="Proteomes" id="UP000193529"/>
    </source>
</evidence>
<keyword evidence="1" id="KW-1133">Transmembrane helix</keyword>
<dbReference type="Proteomes" id="UP000193529">
    <property type="component" value="Unassembled WGS sequence"/>
</dbReference>
<feature type="transmembrane region" description="Helical" evidence="1">
    <location>
        <begin position="195"/>
        <end position="214"/>
    </location>
</feature>
<keyword evidence="1" id="KW-0472">Membrane</keyword>
<dbReference type="AlphaFoldDB" id="A0A1X1ZST6"/>
<feature type="transmembrane region" description="Helical" evidence="1">
    <location>
        <begin position="84"/>
        <end position="106"/>
    </location>
</feature>